<evidence type="ECO:0000256" key="7">
    <source>
        <dbReference type="ARBA" id="ARBA00024799"/>
    </source>
</evidence>
<dbReference type="NCBIfam" id="NF004014">
    <property type="entry name" value="PRK05477.1-4"/>
    <property type="match status" value="1"/>
</dbReference>
<name>A0A0H5SHB0_HERHM</name>
<dbReference type="InterPro" id="IPR017958">
    <property type="entry name" value="Gln-tRNA_amidoTrfase_suB_CS"/>
</dbReference>
<evidence type="ECO:0000256" key="5">
    <source>
        <dbReference type="ARBA" id="ARBA00022840"/>
    </source>
</evidence>
<keyword evidence="3 10" id="KW-0436">Ligase</keyword>
<dbReference type="NCBIfam" id="NF004012">
    <property type="entry name" value="PRK05477.1-2"/>
    <property type="match status" value="1"/>
</dbReference>
<keyword evidence="4 10" id="KW-0547">Nucleotide-binding</keyword>
<proteinExistence type="inferred from homology"/>
<dbReference type="GO" id="GO:0050566">
    <property type="term" value="F:asparaginyl-tRNA synthase (glutamine-hydrolyzing) activity"/>
    <property type="evidence" value="ECO:0007669"/>
    <property type="project" value="RHEA"/>
</dbReference>
<dbReference type="EC" id="6.3.5.-" evidence="10"/>
<dbReference type="InterPro" id="IPR004413">
    <property type="entry name" value="GatB"/>
</dbReference>
<comment type="catalytic activity">
    <reaction evidence="8 10">
        <text>L-aspartyl-tRNA(Asn) + L-glutamine + ATP + H2O = L-asparaginyl-tRNA(Asn) + L-glutamate + ADP + phosphate + 2 H(+)</text>
        <dbReference type="Rhea" id="RHEA:14513"/>
        <dbReference type="Rhea" id="RHEA-COMP:9674"/>
        <dbReference type="Rhea" id="RHEA-COMP:9677"/>
        <dbReference type="ChEBI" id="CHEBI:15377"/>
        <dbReference type="ChEBI" id="CHEBI:15378"/>
        <dbReference type="ChEBI" id="CHEBI:29985"/>
        <dbReference type="ChEBI" id="CHEBI:30616"/>
        <dbReference type="ChEBI" id="CHEBI:43474"/>
        <dbReference type="ChEBI" id="CHEBI:58359"/>
        <dbReference type="ChEBI" id="CHEBI:78515"/>
        <dbReference type="ChEBI" id="CHEBI:78516"/>
        <dbReference type="ChEBI" id="CHEBI:456216"/>
    </reaction>
</comment>
<dbReference type="SUPFAM" id="SSF55931">
    <property type="entry name" value="Glutamine synthetase/guanido kinase"/>
    <property type="match status" value="1"/>
</dbReference>
<keyword evidence="6 10" id="KW-0648">Protein biosynthesis</keyword>
<dbReference type="AlphaFoldDB" id="A0A0H5SHB0"/>
<dbReference type="GO" id="GO:0005524">
    <property type="term" value="F:ATP binding"/>
    <property type="evidence" value="ECO:0007669"/>
    <property type="project" value="UniProtKB-KW"/>
</dbReference>
<accession>A0A0H5SHB0</accession>
<dbReference type="InterPro" id="IPR003789">
    <property type="entry name" value="Asn/Gln_tRNA_amidoTrase-B-like"/>
</dbReference>
<dbReference type="GO" id="GO:0006412">
    <property type="term" value="P:translation"/>
    <property type="evidence" value="ECO:0007669"/>
    <property type="project" value="UniProtKB-UniRule"/>
</dbReference>
<dbReference type="SUPFAM" id="SSF89095">
    <property type="entry name" value="GatB/YqeY motif"/>
    <property type="match status" value="1"/>
</dbReference>
<dbReference type="FunFam" id="1.10.10.410:FF:000001">
    <property type="entry name" value="Aspartyl/glutamyl-tRNA(Asn/Gln) amidotransferase subunit B"/>
    <property type="match status" value="1"/>
</dbReference>
<evidence type="ECO:0000259" key="11">
    <source>
        <dbReference type="SMART" id="SM00845"/>
    </source>
</evidence>
<evidence type="ECO:0000313" key="13">
    <source>
        <dbReference type="Proteomes" id="UP000236497"/>
    </source>
</evidence>
<dbReference type="InterPro" id="IPR006075">
    <property type="entry name" value="Asn/Gln-tRNA_Trfase_suB/E_cat"/>
</dbReference>
<evidence type="ECO:0000256" key="4">
    <source>
        <dbReference type="ARBA" id="ARBA00022741"/>
    </source>
</evidence>
<keyword evidence="12" id="KW-0808">Transferase</keyword>
<protein>
    <recommendedName>
        <fullName evidence="10">Aspartyl/glutamyl-tRNA(Asn/Gln) amidotransferase subunit B</fullName>
        <shortName evidence="10">Asp/Glu-ADT subunit B</shortName>
        <ecNumber evidence="10">6.3.5.-</ecNumber>
    </recommendedName>
</protein>
<evidence type="ECO:0000256" key="8">
    <source>
        <dbReference type="ARBA" id="ARBA00047380"/>
    </source>
</evidence>
<comment type="subunit">
    <text evidence="2 10">Heterotrimer of A, B and C subunits.</text>
</comment>
<evidence type="ECO:0000256" key="9">
    <source>
        <dbReference type="ARBA" id="ARBA00047913"/>
    </source>
</evidence>
<dbReference type="GO" id="GO:0050567">
    <property type="term" value="F:glutaminyl-tRNA synthase (glutamine-hydrolyzing) activity"/>
    <property type="evidence" value="ECO:0007669"/>
    <property type="project" value="UniProtKB-UniRule"/>
</dbReference>
<gene>
    <name evidence="10 12" type="primary">gatB</name>
    <name evidence="12" type="ORF">HHT355_1674</name>
</gene>
<dbReference type="NCBIfam" id="TIGR00133">
    <property type="entry name" value="gatB"/>
    <property type="match status" value="1"/>
</dbReference>
<dbReference type="InterPro" id="IPR042114">
    <property type="entry name" value="GatB_C_1"/>
</dbReference>
<dbReference type="InterPro" id="IPR014746">
    <property type="entry name" value="Gln_synth/guanido_kin_cat_dom"/>
</dbReference>
<dbReference type="PANTHER" id="PTHR11659:SF0">
    <property type="entry name" value="GLUTAMYL-TRNA(GLN) AMIDOTRANSFERASE SUBUNIT B, MITOCHONDRIAL"/>
    <property type="match status" value="1"/>
</dbReference>
<dbReference type="GO" id="GO:0016740">
    <property type="term" value="F:transferase activity"/>
    <property type="evidence" value="ECO:0007669"/>
    <property type="project" value="UniProtKB-KW"/>
</dbReference>
<dbReference type="GO" id="GO:0070681">
    <property type="term" value="P:glutaminyl-tRNAGln biosynthesis via transamidation"/>
    <property type="evidence" value="ECO:0007669"/>
    <property type="project" value="TreeGrafter"/>
</dbReference>
<comment type="catalytic activity">
    <reaction evidence="9 10">
        <text>L-glutamyl-tRNA(Gln) + L-glutamine + ATP + H2O = L-glutaminyl-tRNA(Gln) + L-glutamate + ADP + phosphate + H(+)</text>
        <dbReference type="Rhea" id="RHEA:17521"/>
        <dbReference type="Rhea" id="RHEA-COMP:9681"/>
        <dbReference type="Rhea" id="RHEA-COMP:9684"/>
        <dbReference type="ChEBI" id="CHEBI:15377"/>
        <dbReference type="ChEBI" id="CHEBI:15378"/>
        <dbReference type="ChEBI" id="CHEBI:29985"/>
        <dbReference type="ChEBI" id="CHEBI:30616"/>
        <dbReference type="ChEBI" id="CHEBI:43474"/>
        <dbReference type="ChEBI" id="CHEBI:58359"/>
        <dbReference type="ChEBI" id="CHEBI:78520"/>
        <dbReference type="ChEBI" id="CHEBI:78521"/>
        <dbReference type="ChEBI" id="CHEBI:456216"/>
    </reaction>
</comment>
<dbReference type="Gene3D" id="1.10.150.380">
    <property type="entry name" value="GatB domain, N-terminal subdomain"/>
    <property type="match status" value="1"/>
</dbReference>
<dbReference type="Proteomes" id="UP000236497">
    <property type="component" value="Unassembled WGS sequence"/>
</dbReference>
<comment type="function">
    <text evidence="7 10">Allows the formation of correctly charged Asn-tRNA(Asn) or Gln-tRNA(Gln) through the transamidation of misacylated Asp-tRNA(Asn) or Glu-tRNA(Gln) in organisms which lack either or both of asparaginyl-tRNA or glutaminyl-tRNA synthetases. The reaction takes place in the presence of glutamine and ATP through an activated phospho-Asp-tRNA(Asn) or phospho-Glu-tRNA(Gln).</text>
</comment>
<evidence type="ECO:0000256" key="1">
    <source>
        <dbReference type="ARBA" id="ARBA00005306"/>
    </source>
</evidence>
<dbReference type="OrthoDB" id="9804078at2"/>
<dbReference type="Pfam" id="PF02637">
    <property type="entry name" value="GatB_Yqey"/>
    <property type="match status" value="1"/>
</dbReference>
<sequence>MNQYETVIGLEVHVELSTESKIFCGCSTKFGGSPNSNICPVCVGMPGAMPVLNKKVVEYALAAAIALDCKINKNIIFDRKNYFYPDLPKGFQISQFYLPIAENGKITINTENGVKIIGIREIHIEEDAGKLVHDTAGNRSFIDFNRAGIPLIEIVSKPDIRSAAEAVAYLEKLKMIMTYLGVSDCKMQEGSLRVDINLSVRKAGDNRLGTRTEIKNLNSFKAVLRAIESESKRQIELLKEGKEIIRETRRWDDSKNISIRMRTKEETQDYCYFIEPDLGPIEIFEDWIKEIKSSMPELRDEKIIRYQKEYKLSEYDARVLTSSKKIADLFEKTEDLCKMPKEVANWLMVEGMRVINEKGMDADELNVQPAGLSKLILMVEEGKINRTVAKEMFEKVFLENIDPEEYVKEHNLGLISDENMLRDLVQAVLDENPKSVSDYKSGKTKAFGFLVGQTMKAVKGQADPMLVNKILTELLNG</sequence>
<dbReference type="InterPro" id="IPR018027">
    <property type="entry name" value="Asn/Gln_amidotransferase"/>
</dbReference>
<dbReference type="PROSITE" id="PS01234">
    <property type="entry name" value="GATB"/>
    <property type="match status" value="1"/>
</dbReference>
<dbReference type="InterPro" id="IPR023168">
    <property type="entry name" value="GatB_Yqey_C_2"/>
</dbReference>
<dbReference type="EMBL" id="CVTD020000017">
    <property type="protein sequence ID" value="CRZ34874.1"/>
    <property type="molecule type" value="Genomic_DNA"/>
</dbReference>
<reference evidence="12 13" key="1">
    <citation type="submission" date="2015-06" db="EMBL/GenBank/DDBJ databases">
        <authorList>
            <person name="Wibberg Daniel"/>
        </authorList>
    </citation>
    <scope>NUCLEOTIDE SEQUENCE [LARGE SCALE GENOMIC DNA]</scope>
    <source>
        <strain evidence="12 13">T3/55T</strain>
    </source>
</reference>
<evidence type="ECO:0000313" key="12">
    <source>
        <dbReference type="EMBL" id="CRZ34874.1"/>
    </source>
</evidence>
<evidence type="ECO:0000256" key="3">
    <source>
        <dbReference type="ARBA" id="ARBA00022598"/>
    </source>
</evidence>
<comment type="similarity">
    <text evidence="1 10">Belongs to the GatB/GatE family. GatB subfamily.</text>
</comment>
<evidence type="ECO:0000256" key="10">
    <source>
        <dbReference type="HAMAP-Rule" id="MF_00121"/>
    </source>
</evidence>
<dbReference type="SMART" id="SM00845">
    <property type="entry name" value="GatB_Yqey"/>
    <property type="match status" value="1"/>
</dbReference>
<dbReference type="HAMAP" id="MF_00121">
    <property type="entry name" value="GatB"/>
    <property type="match status" value="1"/>
</dbReference>
<dbReference type="Gene3D" id="1.10.10.410">
    <property type="match status" value="1"/>
</dbReference>
<dbReference type="RefSeq" id="WP_103202980.1">
    <property type="nucleotide sequence ID" value="NZ_CVTD020000017.1"/>
</dbReference>
<dbReference type="PANTHER" id="PTHR11659">
    <property type="entry name" value="GLUTAMYL-TRNA GLN AMIDOTRANSFERASE SUBUNIT B MITOCHONDRIAL AND PROKARYOTIC PET112-RELATED"/>
    <property type="match status" value="1"/>
</dbReference>
<organism evidence="12 13">
    <name type="scientific">Herbinix hemicellulosilytica</name>
    <dbReference type="NCBI Taxonomy" id="1564487"/>
    <lineage>
        <taxon>Bacteria</taxon>
        <taxon>Bacillati</taxon>
        <taxon>Bacillota</taxon>
        <taxon>Clostridia</taxon>
        <taxon>Lachnospirales</taxon>
        <taxon>Lachnospiraceae</taxon>
        <taxon>Herbinix</taxon>
    </lineage>
</organism>
<dbReference type="InterPro" id="IPR017959">
    <property type="entry name" value="Asn/Gln-tRNA_amidoTrfase_suB/E"/>
</dbReference>
<keyword evidence="5 10" id="KW-0067">ATP-binding</keyword>
<feature type="domain" description="Asn/Gln amidotransferase" evidence="11">
    <location>
        <begin position="328"/>
        <end position="475"/>
    </location>
</feature>
<evidence type="ECO:0000256" key="2">
    <source>
        <dbReference type="ARBA" id="ARBA00011123"/>
    </source>
</evidence>
<evidence type="ECO:0000256" key="6">
    <source>
        <dbReference type="ARBA" id="ARBA00022917"/>
    </source>
</evidence>
<dbReference type="Pfam" id="PF02934">
    <property type="entry name" value="GatB_N"/>
    <property type="match status" value="1"/>
</dbReference>
<keyword evidence="13" id="KW-1185">Reference proteome</keyword>